<keyword evidence="3" id="KW-1185">Reference proteome</keyword>
<dbReference type="AlphaFoldDB" id="A0A5B6UXH6"/>
<evidence type="ECO:0000313" key="3">
    <source>
        <dbReference type="Proteomes" id="UP000325315"/>
    </source>
</evidence>
<dbReference type="InterPro" id="IPR043128">
    <property type="entry name" value="Rev_trsase/Diguanyl_cyclase"/>
</dbReference>
<dbReference type="EMBL" id="SMMG02000009">
    <property type="protein sequence ID" value="KAA3461807.1"/>
    <property type="molecule type" value="Genomic_DNA"/>
</dbReference>
<dbReference type="InterPro" id="IPR053134">
    <property type="entry name" value="RNA-dir_DNA_polymerase"/>
</dbReference>
<dbReference type="OrthoDB" id="2286242at2759"/>
<feature type="domain" description="Reverse transcriptase" evidence="1">
    <location>
        <begin position="164"/>
        <end position="262"/>
    </location>
</feature>
<dbReference type="Gene3D" id="3.10.10.10">
    <property type="entry name" value="HIV Type 1 Reverse Transcriptase, subunit A, domain 1"/>
    <property type="match status" value="1"/>
</dbReference>
<organism evidence="2 3">
    <name type="scientific">Gossypium australe</name>
    <dbReference type="NCBI Taxonomy" id="47621"/>
    <lineage>
        <taxon>Eukaryota</taxon>
        <taxon>Viridiplantae</taxon>
        <taxon>Streptophyta</taxon>
        <taxon>Embryophyta</taxon>
        <taxon>Tracheophyta</taxon>
        <taxon>Spermatophyta</taxon>
        <taxon>Magnoliopsida</taxon>
        <taxon>eudicotyledons</taxon>
        <taxon>Gunneridae</taxon>
        <taxon>Pentapetalae</taxon>
        <taxon>rosids</taxon>
        <taxon>malvids</taxon>
        <taxon>Malvales</taxon>
        <taxon>Malvaceae</taxon>
        <taxon>Malvoideae</taxon>
        <taxon>Gossypium</taxon>
    </lineage>
</organism>
<dbReference type="InterPro" id="IPR043502">
    <property type="entry name" value="DNA/RNA_pol_sf"/>
</dbReference>
<dbReference type="InterPro" id="IPR000477">
    <property type="entry name" value="RT_dom"/>
</dbReference>
<accession>A0A5B6UXH6</accession>
<comment type="caution">
    <text evidence="2">The sequence shown here is derived from an EMBL/GenBank/DDBJ whole genome shotgun (WGS) entry which is preliminary data.</text>
</comment>
<proteinExistence type="predicted"/>
<dbReference type="Pfam" id="PF00078">
    <property type="entry name" value="RVT_1"/>
    <property type="match status" value="1"/>
</dbReference>
<gene>
    <name evidence="2" type="ORF">EPI10_028355</name>
</gene>
<name>A0A5B6UXH6_9ROSI</name>
<dbReference type="Proteomes" id="UP000325315">
    <property type="component" value="Unassembled WGS sequence"/>
</dbReference>
<sequence>MEKTKIVEEVKRMERERKDKAKIPIKGDVGPTTQALRPNNLARDDRLRQNNETISDITMLKSLGQSVSVNKNYKRATLKTFDGKEIVMVGERRDYLSNVIFALVAKKLVRKRCETYLAYILNTNFSESVVDNICVVRDFPDVFLGELLGLPLECNVEFAPILFVKKKDGAMRLGIDYRQLNKLIVKSGYPLSRIDDLFDQFRGAKVFSKIDLRFGYYQLKVKETDVPKIVFRTRCGHYEFVMMPFGLTSAPEAFMDLMNQSDASHTCLGFLLMQDGKVVTYASRQLKSLTDDGGLLAKLQIRCARWSRFEIAYTSGRA</sequence>
<dbReference type="PANTHER" id="PTHR24559:SF444">
    <property type="entry name" value="REVERSE TRANSCRIPTASE DOMAIN-CONTAINING PROTEIN"/>
    <property type="match status" value="1"/>
</dbReference>
<evidence type="ECO:0000259" key="1">
    <source>
        <dbReference type="Pfam" id="PF00078"/>
    </source>
</evidence>
<dbReference type="CDD" id="cd01647">
    <property type="entry name" value="RT_LTR"/>
    <property type="match status" value="1"/>
</dbReference>
<dbReference type="SUPFAM" id="SSF56672">
    <property type="entry name" value="DNA/RNA polymerases"/>
    <property type="match status" value="1"/>
</dbReference>
<protein>
    <submittedName>
        <fullName evidence="2">DNA/RNA polymerases superfamily protein</fullName>
    </submittedName>
</protein>
<dbReference type="PANTHER" id="PTHR24559">
    <property type="entry name" value="TRANSPOSON TY3-I GAG-POL POLYPROTEIN"/>
    <property type="match status" value="1"/>
</dbReference>
<dbReference type="Gene3D" id="3.30.70.270">
    <property type="match status" value="1"/>
</dbReference>
<reference evidence="3" key="1">
    <citation type="journal article" date="2019" name="Plant Biotechnol. J.">
        <title>Genome sequencing of the Australian wild diploid species Gossypium australe highlights disease resistance and delayed gland morphogenesis.</title>
        <authorList>
            <person name="Cai Y."/>
            <person name="Cai X."/>
            <person name="Wang Q."/>
            <person name="Wang P."/>
            <person name="Zhang Y."/>
            <person name="Cai C."/>
            <person name="Xu Y."/>
            <person name="Wang K."/>
            <person name="Zhou Z."/>
            <person name="Wang C."/>
            <person name="Geng S."/>
            <person name="Li B."/>
            <person name="Dong Q."/>
            <person name="Hou Y."/>
            <person name="Wang H."/>
            <person name="Ai P."/>
            <person name="Liu Z."/>
            <person name="Yi F."/>
            <person name="Sun M."/>
            <person name="An G."/>
            <person name="Cheng J."/>
            <person name="Zhang Y."/>
            <person name="Shi Q."/>
            <person name="Xie Y."/>
            <person name="Shi X."/>
            <person name="Chang Y."/>
            <person name="Huang F."/>
            <person name="Chen Y."/>
            <person name="Hong S."/>
            <person name="Mi L."/>
            <person name="Sun Q."/>
            <person name="Zhang L."/>
            <person name="Zhou B."/>
            <person name="Peng R."/>
            <person name="Zhang X."/>
            <person name="Liu F."/>
        </authorList>
    </citation>
    <scope>NUCLEOTIDE SEQUENCE [LARGE SCALE GENOMIC DNA]</scope>
    <source>
        <strain evidence="3">cv. PA1801</strain>
    </source>
</reference>
<evidence type="ECO:0000313" key="2">
    <source>
        <dbReference type="EMBL" id="KAA3461807.1"/>
    </source>
</evidence>